<dbReference type="Proteomes" id="UP001432251">
    <property type="component" value="Chromosome"/>
</dbReference>
<sequence length="257" mass="25966">MGSGPSADRLLAADHQGTVRLISGADATPLGRLPEAIPLIASLTTHEDGTVTVLDGHGRLHRRQGAAAAAPTGLLALLDDGPHPVERLLDEVQAHVRGIAPTALASAGRTIVVADAAGTVHAFDATAGGPRTASLHRGPVTAVAALDLAISDDGATVPLLYSGGADGTVRAWAPRTDPLPEPALARPCAVTALAVSATEAGPVLACAWADGLVEHHMPDMDVARDFRPGGRVHSLAFTADGHLVVGTDEALVCLSTA</sequence>
<gene>
    <name evidence="1" type="ORF">V2W30_06065</name>
</gene>
<protein>
    <submittedName>
        <fullName evidence="1">Uncharacterized protein</fullName>
    </submittedName>
</protein>
<evidence type="ECO:0000313" key="2">
    <source>
        <dbReference type="Proteomes" id="UP001432251"/>
    </source>
</evidence>
<organism evidence="1 2">
    <name type="scientific">Streptomyces citrinus</name>
    <dbReference type="NCBI Taxonomy" id="3118173"/>
    <lineage>
        <taxon>Bacteria</taxon>
        <taxon>Bacillati</taxon>
        <taxon>Actinomycetota</taxon>
        <taxon>Actinomycetes</taxon>
        <taxon>Kitasatosporales</taxon>
        <taxon>Streptomycetaceae</taxon>
        <taxon>Streptomyces</taxon>
    </lineage>
</organism>
<evidence type="ECO:0000313" key="1">
    <source>
        <dbReference type="EMBL" id="WWQ62958.1"/>
    </source>
</evidence>
<keyword evidence="2" id="KW-1185">Reference proteome</keyword>
<name>A0ACD5A7F8_9ACTN</name>
<proteinExistence type="predicted"/>
<accession>A0ACD5A7F8</accession>
<dbReference type="EMBL" id="CP146022">
    <property type="protein sequence ID" value="WWQ62958.1"/>
    <property type="molecule type" value="Genomic_DNA"/>
</dbReference>
<reference evidence="1" key="1">
    <citation type="journal article" date="2025" name="Int. J. Syst. Evol. Microbiol.">
        <title>Streptomyces citrinus sp. nov., with yellow diffusible pigment.</title>
        <authorList>
            <person name="He Y."/>
            <person name="Yang E."/>
            <person name="Xu J."/>
            <person name="Sun Y."/>
            <person name="Sun L."/>
        </authorList>
    </citation>
    <scope>NUCLEOTIDE SEQUENCE</scope>
    <source>
        <strain evidence="1">Q6</strain>
    </source>
</reference>